<comment type="caution">
    <text evidence="1">The sequence shown here is derived from an EMBL/GenBank/DDBJ whole genome shotgun (WGS) entry which is preliminary data.</text>
</comment>
<proteinExistence type="predicted"/>
<protein>
    <recommendedName>
        <fullName evidence="3">HK97 gp10 family phage protein</fullName>
    </recommendedName>
</protein>
<name>N2A5T8_9FIRM</name>
<dbReference type="HOGENOM" id="CLU_1842110_0_0_9"/>
<reference evidence="1 2" key="1">
    <citation type="journal article" date="2014" name="Genome Announc.">
        <title>Draft genome sequences of the altered schaedler flora, a defined bacterial community from gnotobiotic mice.</title>
        <authorList>
            <person name="Wannemuehler M.J."/>
            <person name="Overstreet A.M."/>
            <person name="Ward D.V."/>
            <person name="Phillips G.J."/>
        </authorList>
    </citation>
    <scope>NUCLEOTIDE SEQUENCE [LARGE SCALE GENOMIC DNA]</scope>
    <source>
        <strain evidence="1 2">ASF492</strain>
    </source>
</reference>
<dbReference type="STRING" id="1235802.C823_04584"/>
<evidence type="ECO:0000313" key="1">
    <source>
        <dbReference type="EMBL" id="EMZ21440.1"/>
    </source>
</evidence>
<dbReference type="eggNOG" id="ENOG5033Y51">
    <property type="taxonomic scope" value="Bacteria"/>
</dbReference>
<dbReference type="Proteomes" id="UP000012589">
    <property type="component" value="Unassembled WGS sequence"/>
</dbReference>
<evidence type="ECO:0008006" key="3">
    <source>
        <dbReference type="Google" id="ProtNLM"/>
    </source>
</evidence>
<keyword evidence="2" id="KW-1185">Reference proteome</keyword>
<dbReference type="EMBL" id="AQFT01000133">
    <property type="protein sequence ID" value="EMZ21440.1"/>
    <property type="molecule type" value="Genomic_DNA"/>
</dbReference>
<organism evidence="1 2">
    <name type="scientific">Eubacterium plexicaudatum ASF492</name>
    <dbReference type="NCBI Taxonomy" id="1235802"/>
    <lineage>
        <taxon>Bacteria</taxon>
        <taxon>Bacillati</taxon>
        <taxon>Bacillota</taxon>
        <taxon>Clostridia</taxon>
        <taxon>Eubacteriales</taxon>
        <taxon>Eubacteriaceae</taxon>
        <taxon>Eubacterium</taxon>
    </lineage>
</organism>
<dbReference type="OrthoDB" id="2043049at2"/>
<evidence type="ECO:0000313" key="2">
    <source>
        <dbReference type="Proteomes" id="UP000012589"/>
    </source>
</evidence>
<sequence length="139" mass="16207">MIIKNISDLQNMIEPMIQNAIENSCNRLLGALQEIINTEFYDVFSPDYYIRTYQFWRSATTEMLNKACGQVFMDKAAMDYGEFWSGDMQLKAASIGSHGGWITDITREHRFWDAFIEYCKNNCVQILKEELRKQGIPVK</sequence>
<accession>N2A5T8</accession>
<dbReference type="PATRIC" id="fig|1235802.3.peg.4864"/>
<dbReference type="AlphaFoldDB" id="N2A5T8"/>
<gene>
    <name evidence="1" type="ORF">C823_04584</name>
</gene>